<dbReference type="EMBL" id="CDMZ01005867">
    <property type="protein sequence ID" value="CEM55349.1"/>
    <property type="molecule type" value="Genomic_DNA"/>
</dbReference>
<proteinExistence type="predicted"/>
<feature type="compositionally biased region" description="Low complexity" evidence="1">
    <location>
        <begin position="159"/>
        <end position="174"/>
    </location>
</feature>
<accession>A0A0G4IE35</accession>
<evidence type="ECO:0008006" key="3">
    <source>
        <dbReference type="Google" id="ProtNLM"/>
    </source>
</evidence>
<sequence>MWKQQWYQWYAGLLYAAEKSGFLEIQRDLDTLATAGVKGPDLLIHLRRMYLVPKVNHKESMKKKFKGLKRGGASNLLEAMLVYQRVLTEVNNAHYFPDEEQCTSTFRQIATSEEWDKIYHRVAEKMLNADEGADLNKMKFTNIWKQAIILANSQVATQGGSSASKRSSSSAHTGRSSEKQGGWKKALARGKSPKRRDLDSQSAQSDRGDRSDSESQRKCGRYGGKWHKRMKDCTALGVQCDKCNQKGHLLSMCRNPKKGRPEKAGNAAVKRRERA</sequence>
<dbReference type="PhylomeDB" id="A0A0G4IE35"/>
<dbReference type="AlphaFoldDB" id="A0A0G4IE35"/>
<protein>
    <recommendedName>
        <fullName evidence="3">CCHC-type domain-containing protein</fullName>
    </recommendedName>
</protein>
<feature type="region of interest" description="Disordered" evidence="1">
    <location>
        <begin position="159"/>
        <end position="221"/>
    </location>
</feature>
<feature type="compositionally biased region" description="Basic and acidic residues" evidence="1">
    <location>
        <begin position="206"/>
        <end position="217"/>
    </location>
</feature>
<name>A0A0G4IE35_9ALVE</name>
<feature type="region of interest" description="Disordered" evidence="1">
    <location>
        <begin position="251"/>
        <end position="275"/>
    </location>
</feature>
<reference evidence="2" key="1">
    <citation type="submission" date="2014-11" db="EMBL/GenBank/DDBJ databases">
        <authorList>
            <person name="Otto D Thomas"/>
            <person name="Naeem Raeece"/>
        </authorList>
    </citation>
    <scope>NUCLEOTIDE SEQUENCE</scope>
</reference>
<organism evidence="2">
    <name type="scientific">Chromera velia CCMP2878</name>
    <dbReference type="NCBI Taxonomy" id="1169474"/>
    <lineage>
        <taxon>Eukaryota</taxon>
        <taxon>Sar</taxon>
        <taxon>Alveolata</taxon>
        <taxon>Colpodellida</taxon>
        <taxon>Chromeraceae</taxon>
        <taxon>Chromera</taxon>
    </lineage>
</organism>
<evidence type="ECO:0000313" key="2">
    <source>
        <dbReference type="EMBL" id="CEM55349.1"/>
    </source>
</evidence>
<evidence type="ECO:0000256" key="1">
    <source>
        <dbReference type="SAM" id="MobiDB-lite"/>
    </source>
</evidence>
<gene>
    <name evidence="2" type="ORF">Cvel_13467</name>
</gene>
<dbReference type="VEuPathDB" id="CryptoDB:Cvel_13467"/>